<sequence>MFFNRPEPFFELIQYIIKTNVMTKCHEDWKIHVHIRKNAPNPGGNVFQHSTKIPLPQIFLPKFMMIGHKMWPLENEKCPAPGGHVFQPTGIIFEFHEDLTINQYLEKCSAPLRPCFLSNRNHFQTRPRYHCKKILTKFHEDRTINAASRTCLHWGFKTKDNEKQILKHYHYTPWFYTQDNEKQILNHYHYTPWFKTQDKAKQILKHYHYTPYLRALRAQNPGLKPYQYTPWFNTKDNEKQILKHHHYTPWFNTQDNEKQILKHYHYTPYFNTTCLHWGFNTQDNEKQILKHYHYTPCFNTLDNKKKIEKTSTLYTM</sequence>
<gene>
    <name evidence="1" type="ORF">DPMN_067726</name>
</gene>
<reference evidence="1" key="1">
    <citation type="journal article" date="2019" name="bioRxiv">
        <title>The Genome of the Zebra Mussel, Dreissena polymorpha: A Resource for Invasive Species Research.</title>
        <authorList>
            <person name="McCartney M.A."/>
            <person name="Auch B."/>
            <person name="Kono T."/>
            <person name="Mallez S."/>
            <person name="Zhang Y."/>
            <person name="Obille A."/>
            <person name="Becker A."/>
            <person name="Abrahante J.E."/>
            <person name="Garbe J."/>
            <person name="Badalamenti J.P."/>
            <person name="Herman A."/>
            <person name="Mangelson H."/>
            <person name="Liachko I."/>
            <person name="Sullivan S."/>
            <person name="Sone E.D."/>
            <person name="Koren S."/>
            <person name="Silverstein K.A.T."/>
            <person name="Beckman K.B."/>
            <person name="Gohl D.M."/>
        </authorList>
    </citation>
    <scope>NUCLEOTIDE SEQUENCE</scope>
    <source>
        <strain evidence="1">Duluth1</strain>
        <tissue evidence="1">Whole animal</tissue>
    </source>
</reference>
<evidence type="ECO:0000313" key="2">
    <source>
        <dbReference type="Proteomes" id="UP000828390"/>
    </source>
</evidence>
<protein>
    <submittedName>
        <fullName evidence="1">Uncharacterized protein</fullName>
    </submittedName>
</protein>
<dbReference type="EMBL" id="JAIWYP010000014">
    <property type="protein sequence ID" value="KAH3708279.1"/>
    <property type="molecule type" value="Genomic_DNA"/>
</dbReference>
<reference evidence="1" key="2">
    <citation type="submission" date="2020-11" db="EMBL/GenBank/DDBJ databases">
        <authorList>
            <person name="McCartney M.A."/>
            <person name="Auch B."/>
            <person name="Kono T."/>
            <person name="Mallez S."/>
            <person name="Becker A."/>
            <person name="Gohl D.M."/>
            <person name="Silverstein K.A.T."/>
            <person name="Koren S."/>
            <person name="Bechman K.B."/>
            <person name="Herman A."/>
            <person name="Abrahante J.E."/>
            <person name="Garbe J."/>
        </authorList>
    </citation>
    <scope>NUCLEOTIDE SEQUENCE</scope>
    <source>
        <strain evidence="1">Duluth1</strain>
        <tissue evidence="1">Whole animal</tissue>
    </source>
</reference>
<organism evidence="1 2">
    <name type="scientific">Dreissena polymorpha</name>
    <name type="common">Zebra mussel</name>
    <name type="synonym">Mytilus polymorpha</name>
    <dbReference type="NCBI Taxonomy" id="45954"/>
    <lineage>
        <taxon>Eukaryota</taxon>
        <taxon>Metazoa</taxon>
        <taxon>Spiralia</taxon>
        <taxon>Lophotrochozoa</taxon>
        <taxon>Mollusca</taxon>
        <taxon>Bivalvia</taxon>
        <taxon>Autobranchia</taxon>
        <taxon>Heteroconchia</taxon>
        <taxon>Euheterodonta</taxon>
        <taxon>Imparidentia</taxon>
        <taxon>Neoheterodontei</taxon>
        <taxon>Myida</taxon>
        <taxon>Dreissenoidea</taxon>
        <taxon>Dreissenidae</taxon>
        <taxon>Dreissena</taxon>
    </lineage>
</organism>
<proteinExistence type="predicted"/>
<evidence type="ECO:0000313" key="1">
    <source>
        <dbReference type="EMBL" id="KAH3708279.1"/>
    </source>
</evidence>
<name>A0A9D3YYF2_DREPO</name>
<dbReference type="Proteomes" id="UP000828390">
    <property type="component" value="Unassembled WGS sequence"/>
</dbReference>
<dbReference type="AlphaFoldDB" id="A0A9D3YYF2"/>
<keyword evidence="2" id="KW-1185">Reference proteome</keyword>
<accession>A0A9D3YYF2</accession>
<comment type="caution">
    <text evidence="1">The sequence shown here is derived from an EMBL/GenBank/DDBJ whole genome shotgun (WGS) entry which is preliminary data.</text>
</comment>